<evidence type="ECO:0000256" key="1">
    <source>
        <dbReference type="SAM" id="SignalP"/>
    </source>
</evidence>
<organism evidence="3 4">
    <name type="scientific">Chryseobacterium gambrini</name>
    <dbReference type="NCBI Taxonomy" id="373672"/>
    <lineage>
        <taxon>Bacteria</taxon>
        <taxon>Pseudomonadati</taxon>
        <taxon>Bacteroidota</taxon>
        <taxon>Flavobacteriia</taxon>
        <taxon>Flavobacteriales</taxon>
        <taxon>Weeksellaceae</taxon>
        <taxon>Chryseobacterium group</taxon>
        <taxon>Chryseobacterium</taxon>
    </lineage>
</organism>
<dbReference type="SUPFAM" id="SSF56436">
    <property type="entry name" value="C-type lectin-like"/>
    <property type="match status" value="1"/>
</dbReference>
<name>A0A1N7QWX2_9FLAO</name>
<evidence type="ECO:0000313" key="3">
    <source>
        <dbReference type="EMBL" id="SIT27294.1"/>
    </source>
</evidence>
<dbReference type="Proteomes" id="UP000185781">
    <property type="component" value="Unassembled WGS sequence"/>
</dbReference>
<dbReference type="PROSITE" id="PS50041">
    <property type="entry name" value="C_TYPE_LECTIN_2"/>
    <property type="match status" value="1"/>
</dbReference>
<protein>
    <recommendedName>
        <fullName evidence="2">C-type lectin domain-containing protein</fullName>
    </recommendedName>
</protein>
<accession>A0A1N7QWX2</accession>
<feature type="chain" id="PRO_5013337824" description="C-type lectin domain-containing protein" evidence="1">
    <location>
        <begin position="21"/>
        <end position="349"/>
    </location>
</feature>
<evidence type="ECO:0000313" key="4">
    <source>
        <dbReference type="Proteomes" id="UP000185781"/>
    </source>
</evidence>
<dbReference type="AlphaFoldDB" id="A0A1N7QWX2"/>
<reference evidence="3 4" key="1">
    <citation type="submission" date="2017-01" db="EMBL/GenBank/DDBJ databases">
        <authorList>
            <person name="Mah S.A."/>
            <person name="Swanson W.J."/>
            <person name="Moy G.W."/>
            <person name="Vacquier V.D."/>
        </authorList>
    </citation>
    <scope>NUCLEOTIDE SEQUENCE [LARGE SCALE GENOMIC DNA]</scope>
    <source>
        <strain evidence="3 4">DSM 18014</strain>
    </source>
</reference>
<feature type="signal peptide" evidence="1">
    <location>
        <begin position="1"/>
        <end position="20"/>
    </location>
</feature>
<sequence>MKNKIITISFVLSIFSIVNSQVGINTNTPGSTLDVKGSFATPYKQSTATSYSFLSTDEYLDYRGTAAATWSLPAAVASPATFGGRVYEIRNGSAFDVTITPNGTEKIDVSNVATAQASFTIPAGYYAVIKNTGATSGTTWVVSLLTSGNSSSSGSAGFSTSILGYVPVKTSQRAVPTTFGGVSVSERGCKKWSGTGSNGHTYCAYQLGGGKNFYDTFTFAKQVGGYVVTITSNAERTYINTNILANTTGYNLNNNIWIGYNKVAYPGNSTEFTWITGEDWTIDWTTSPNSTPQSFFATGEPNNSGGTEGSCHIYSTSGNASRQWNDLIGTSTTFNLSAFDQVILEFNED</sequence>
<dbReference type="Pfam" id="PF00059">
    <property type="entry name" value="Lectin_C"/>
    <property type="match status" value="1"/>
</dbReference>
<evidence type="ECO:0000259" key="2">
    <source>
        <dbReference type="PROSITE" id="PS50041"/>
    </source>
</evidence>
<dbReference type="InterPro" id="IPR016187">
    <property type="entry name" value="CTDL_fold"/>
</dbReference>
<proteinExistence type="predicted"/>
<dbReference type="InterPro" id="IPR001304">
    <property type="entry name" value="C-type_lectin-like"/>
</dbReference>
<dbReference type="EMBL" id="FTOV01000021">
    <property type="protein sequence ID" value="SIT27294.1"/>
    <property type="molecule type" value="Genomic_DNA"/>
</dbReference>
<keyword evidence="1" id="KW-0732">Signal</keyword>
<dbReference type="RefSeq" id="WP_139326231.1">
    <property type="nucleotide sequence ID" value="NZ_FTOV01000021.1"/>
</dbReference>
<dbReference type="Gene3D" id="3.10.100.10">
    <property type="entry name" value="Mannose-Binding Protein A, subunit A"/>
    <property type="match status" value="1"/>
</dbReference>
<dbReference type="STRING" id="373672.SAMN05421785_1218"/>
<dbReference type="InterPro" id="IPR016186">
    <property type="entry name" value="C-type_lectin-like/link_sf"/>
</dbReference>
<dbReference type="OrthoDB" id="1234557at2"/>
<gene>
    <name evidence="3" type="ORF">SAMN05421785_1218</name>
</gene>
<feature type="domain" description="C-type lectin" evidence="2">
    <location>
        <begin position="224"/>
        <end position="326"/>
    </location>
</feature>